<dbReference type="NCBIfam" id="TIGR00765">
    <property type="entry name" value="yihY_not_rbn"/>
    <property type="match status" value="1"/>
</dbReference>
<keyword evidence="3 6" id="KW-0812">Transmembrane</keyword>
<comment type="subcellular location">
    <subcellularLocation>
        <location evidence="1">Cell membrane</location>
        <topology evidence="1">Multi-pass membrane protein</topology>
    </subcellularLocation>
</comment>
<evidence type="ECO:0000256" key="2">
    <source>
        <dbReference type="ARBA" id="ARBA00022475"/>
    </source>
</evidence>
<protein>
    <submittedName>
        <fullName evidence="7">YihY family inner membrane protein</fullName>
    </submittedName>
</protein>
<keyword evidence="2" id="KW-1003">Cell membrane</keyword>
<dbReference type="Pfam" id="PF03631">
    <property type="entry name" value="Virul_fac_BrkB"/>
    <property type="match status" value="1"/>
</dbReference>
<dbReference type="PANTHER" id="PTHR30213">
    <property type="entry name" value="INNER MEMBRANE PROTEIN YHJD"/>
    <property type="match status" value="1"/>
</dbReference>
<dbReference type="GO" id="GO:0005886">
    <property type="term" value="C:plasma membrane"/>
    <property type="evidence" value="ECO:0007669"/>
    <property type="project" value="UniProtKB-SubCell"/>
</dbReference>
<dbReference type="EMBL" id="DRBS01000139">
    <property type="protein sequence ID" value="HDD43935.1"/>
    <property type="molecule type" value="Genomic_DNA"/>
</dbReference>
<dbReference type="Proteomes" id="UP000886289">
    <property type="component" value="Unassembled WGS sequence"/>
</dbReference>
<feature type="transmembrane region" description="Helical" evidence="6">
    <location>
        <begin position="186"/>
        <end position="208"/>
    </location>
</feature>
<dbReference type="SUPFAM" id="SSF46785">
    <property type="entry name" value="Winged helix' DNA-binding domain"/>
    <property type="match status" value="1"/>
</dbReference>
<evidence type="ECO:0000313" key="7">
    <source>
        <dbReference type="EMBL" id="HDD43935.1"/>
    </source>
</evidence>
<evidence type="ECO:0000256" key="4">
    <source>
        <dbReference type="ARBA" id="ARBA00022989"/>
    </source>
</evidence>
<evidence type="ECO:0000256" key="5">
    <source>
        <dbReference type="ARBA" id="ARBA00023136"/>
    </source>
</evidence>
<dbReference type="InterPro" id="IPR017039">
    <property type="entry name" value="Virul_fac_BrkB"/>
</dbReference>
<name>A0A7C0U2G1_DESA2</name>
<comment type="caution">
    <text evidence="7">The sequence shown here is derived from an EMBL/GenBank/DDBJ whole genome shotgun (WGS) entry which is preliminary data.</text>
</comment>
<dbReference type="InterPro" id="IPR036390">
    <property type="entry name" value="WH_DNA-bd_sf"/>
</dbReference>
<evidence type="ECO:0000256" key="3">
    <source>
        <dbReference type="ARBA" id="ARBA00022692"/>
    </source>
</evidence>
<dbReference type="PANTHER" id="PTHR30213:SF0">
    <property type="entry name" value="UPF0761 MEMBRANE PROTEIN YIHY"/>
    <property type="match status" value="1"/>
</dbReference>
<keyword evidence="4 6" id="KW-1133">Transmembrane helix</keyword>
<evidence type="ECO:0000256" key="6">
    <source>
        <dbReference type="SAM" id="Phobius"/>
    </source>
</evidence>
<keyword evidence="5 6" id="KW-0472">Membrane</keyword>
<feature type="transmembrane region" description="Helical" evidence="6">
    <location>
        <begin position="89"/>
        <end position="110"/>
    </location>
</feature>
<sequence>MNKVSNFFKLLQKSFKKFWYDRCLEQAAALTYATILSLVPIVTISFSVVSRFKLSEVEIRAFLLKYFLPESNLIDIIENNIEKFIKNTATLSIVSLIALFLISIALLGMVEKAFNRIWRVEKGRSLFHKFITFWTMLTLTPVLLGISIGVVGRLEHFSLSPFLISLSLSFIALFFLYWLFPATKVSLKAALFGSFIASLFFEIAKWAFKYYISYYATFDKIYGALSVIPVFFVWLFWSWTIVLLGAESSFIFDHPSIPLKASYHYHLFSPVLVLLEILKNFQEKKKRLTAHDLAQRLNLPVEVVNIIVNDFFKKGWIVYTENGCWLPNCPLEELRLIEIINIDQENKINKIWETIKECLQKTWKNITLGELISEERQNNGFRHRYKKDRNSSK</sequence>
<feature type="transmembrane region" description="Helical" evidence="6">
    <location>
        <begin position="130"/>
        <end position="150"/>
    </location>
</feature>
<dbReference type="AlphaFoldDB" id="A0A7C0U2G1"/>
<gene>
    <name evidence="7" type="ORF">ENG63_03625</name>
</gene>
<reference evidence="7" key="1">
    <citation type="journal article" date="2020" name="mSystems">
        <title>Genome- and Community-Level Interaction Insights into Carbon Utilization and Element Cycling Functions of Hydrothermarchaeota in Hydrothermal Sediment.</title>
        <authorList>
            <person name="Zhou Z."/>
            <person name="Liu Y."/>
            <person name="Xu W."/>
            <person name="Pan J."/>
            <person name="Luo Z.H."/>
            <person name="Li M."/>
        </authorList>
    </citation>
    <scope>NUCLEOTIDE SEQUENCE [LARGE SCALE GENOMIC DNA]</scope>
    <source>
        <strain evidence="7">HyVt-233</strain>
    </source>
</reference>
<feature type="transmembrane region" description="Helical" evidence="6">
    <location>
        <begin position="162"/>
        <end position="180"/>
    </location>
</feature>
<proteinExistence type="predicted"/>
<feature type="transmembrane region" description="Helical" evidence="6">
    <location>
        <begin position="29"/>
        <end position="50"/>
    </location>
</feature>
<accession>A0A7C0U2G1</accession>
<feature type="transmembrane region" description="Helical" evidence="6">
    <location>
        <begin position="220"/>
        <end position="242"/>
    </location>
</feature>
<evidence type="ECO:0000256" key="1">
    <source>
        <dbReference type="ARBA" id="ARBA00004651"/>
    </source>
</evidence>
<organism evidence="7">
    <name type="scientific">Desulfofervidus auxilii</name>
    <dbReference type="NCBI Taxonomy" id="1621989"/>
    <lineage>
        <taxon>Bacteria</taxon>
        <taxon>Pseudomonadati</taxon>
        <taxon>Thermodesulfobacteriota</taxon>
        <taxon>Candidatus Desulfofervidia</taxon>
        <taxon>Candidatus Desulfofervidales</taxon>
        <taxon>Candidatus Desulfofervidaceae</taxon>
        <taxon>Candidatus Desulfofervidus</taxon>
    </lineage>
</organism>